<sequence length="49" mass="5224">MTTSSTTMSSSTEEYDVTLVIGNQEGTVMGTLSSLVITFFKLSSPQNDS</sequence>
<reference evidence="2" key="1">
    <citation type="journal article" date="2013" name="Nature">
        <title>Draft genome of the wheat A-genome progenitor Triticum urartu.</title>
        <authorList>
            <person name="Ling H.Q."/>
            <person name="Zhao S."/>
            <person name="Liu D."/>
            <person name="Wang J."/>
            <person name="Sun H."/>
            <person name="Zhang C."/>
            <person name="Fan H."/>
            <person name="Li D."/>
            <person name="Dong L."/>
            <person name="Tao Y."/>
            <person name="Gao C."/>
            <person name="Wu H."/>
            <person name="Li Y."/>
            <person name="Cui Y."/>
            <person name="Guo X."/>
            <person name="Zheng S."/>
            <person name="Wang B."/>
            <person name="Yu K."/>
            <person name="Liang Q."/>
            <person name="Yang W."/>
            <person name="Lou X."/>
            <person name="Chen J."/>
            <person name="Feng M."/>
            <person name="Jian J."/>
            <person name="Zhang X."/>
            <person name="Luo G."/>
            <person name="Jiang Y."/>
            <person name="Liu J."/>
            <person name="Wang Z."/>
            <person name="Sha Y."/>
            <person name="Zhang B."/>
            <person name="Wu H."/>
            <person name="Tang D."/>
            <person name="Shen Q."/>
            <person name="Xue P."/>
            <person name="Zou S."/>
            <person name="Wang X."/>
            <person name="Liu X."/>
            <person name="Wang F."/>
            <person name="Yang Y."/>
            <person name="An X."/>
            <person name="Dong Z."/>
            <person name="Zhang K."/>
            <person name="Zhang X."/>
            <person name="Luo M.C."/>
            <person name="Dvorak J."/>
            <person name="Tong Y."/>
            <person name="Wang J."/>
            <person name="Yang H."/>
            <person name="Li Z."/>
            <person name="Wang D."/>
            <person name="Zhang A."/>
            <person name="Wang J."/>
        </authorList>
    </citation>
    <scope>NUCLEOTIDE SEQUENCE</scope>
    <source>
        <strain evidence="2">cv. G1812</strain>
    </source>
</reference>
<dbReference type="EnsemblPlants" id="TuG1812G0700002528.01.T03">
    <property type="protein sequence ID" value="TuG1812G0700002528.01.T03.cds293345"/>
    <property type="gene ID" value="TuG1812G0700002528.01"/>
</dbReference>
<dbReference type="Proteomes" id="UP000015106">
    <property type="component" value="Chromosome 7"/>
</dbReference>
<dbReference type="Gramene" id="TuG1812G0700002528.01.T03">
    <property type="protein sequence ID" value="TuG1812G0700002528.01.T03.cds293345"/>
    <property type="gene ID" value="TuG1812G0700002528.01"/>
</dbReference>
<evidence type="ECO:0000313" key="2">
    <source>
        <dbReference type="Proteomes" id="UP000015106"/>
    </source>
</evidence>
<keyword evidence="2" id="KW-1185">Reference proteome</keyword>
<evidence type="ECO:0000313" key="1">
    <source>
        <dbReference type="EnsemblPlants" id="TuG1812G0700002528.01.T03.cds293345"/>
    </source>
</evidence>
<reference evidence="1" key="3">
    <citation type="submission" date="2022-06" db="UniProtKB">
        <authorList>
            <consortium name="EnsemblPlants"/>
        </authorList>
    </citation>
    <scope>IDENTIFICATION</scope>
</reference>
<organism evidence="1 2">
    <name type="scientific">Triticum urartu</name>
    <name type="common">Red wild einkorn</name>
    <name type="synonym">Crithodium urartu</name>
    <dbReference type="NCBI Taxonomy" id="4572"/>
    <lineage>
        <taxon>Eukaryota</taxon>
        <taxon>Viridiplantae</taxon>
        <taxon>Streptophyta</taxon>
        <taxon>Embryophyta</taxon>
        <taxon>Tracheophyta</taxon>
        <taxon>Spermatophyta</taxon>
        <taxon>Magnoliopsida</taxon>
        <taxon>Liliopsida</taxon>
        <taxon>Poales</taxon>
        <taxon>Poaceae</taxon>
        <taxon>BOP clade</taxon>
        <taxon>Pooideae</taxon>
        <taxon>Triticodae</taxon>
        <taxon>Triticeae</taxon>
        <taxon>Triticinae</taxon>
        <taxon>Triticum</taxon>
    </lineage>
</organism>
<accession>A0A8R7V4Y3</accession>
<dbReference type="AlphaFoldDB" id="A0A8R7V4Y3"/>
<name>A0A8R7V4Y3_TRIUA</name>
<dbReference type="Gramene" id="TuG1812G0700002528.01.T04">
    <property type="protein sequence ID" value="TuG1812G0700002528.01.T04.cds293345"/>
    <property type="gene ID" value="TuG1812G0700002528.01"/>
</dbReference>
<protein>
    <submittedName>
        <fullName evidence="1">Uncharacterized protein</fullName>
    </submittedName>
</protein>
<reference evidence="1" key="2">
    <citation type="submission" date="2018-03" db="EMBL/GenBank/DDBJ databases">
        <title>The Triticum urartu genome reveals the dynamic nature of wheat genome evolution.</title>
        <authorList>
            <person name="Ling H."/>
            <person name="Ma B."/>
            <person name="Shi X."/>
            <person name="Liu H."/>
            <person name="Dong L."/>
            <person name="Sun H."/>
            <person name="Cao Y."/>
            <person name="Gao Q."/>
            <person name="Zheng S."/>
            <person name="Li Y."/>
            <person name="Yu Y."/>
            <person name="Du H."/>
            <person name="Qi M."/>
            <person name="Li Y."/>
            <person name="Yu H."/>
            <person name="Cui Y."/>
            <person name="Wang N."/>
            <person name="Chen C."/>
            <person name="Wu H."/>
            <person name="Zhao Y."/>
            <person name="Zhang J."/>
            <person name="Li Y."/>
            <person name="Zhou W."/>
            <person name="Zhang B."/>
            <person name="Hu W."/>
            <person name="Eijk M."/>
            <person name="Tang J."/>
            <person name="Witsenboer H."/>
            <person name="Zhao S."/>
            <person name="Li Z."/>
            <person name="Zhang A."/>
            <person name="Wang D."/>
            <person name="Liang C."/>
        </authorList>
    </citation>
    <scope>NUCLEOTIDE SEQUENCE [LARGE SCALE GENOMIC DNA]</scope>
    <source>
        <strain evidence="1">cv. G1812</strain>
    </source>
</reference>
<proteinExistence type="predicted"/>
<dbReference type="EnsemblPlants" id="TuG1812G0700002528.01.T04">
    <property type="protein sequence ID" value="TuG1812G0700002528.01.T04.cds293345"/>
    <property type="gene ID" value="TuG1812G0700002528.01"/>
</dbReference>